<dbReference type="InterPro" id="IPR000281">
    <property type="entry name" value="HTH_RpiR"/>
</dbReference>
<organism evidence="2 3">
    <name type="scientific">Spiroplasma floricola 23-6</name>
    <dbReference type="NCBI Taxonomy" id="1336749"/>
    <lineage>
        <taxon>Bacteria</taxon>
        <taxon>Bacillati</taxon>
        <taxon>Mycoplasmatota</taxon>
        <taxon>Mollicutes</taxon>
        <taxon>Entomoplasmatales</taxon>
        <taxon>Spiroplasmataceae</taxon>
        <taxon>Spiroplasma</taxon>
    </lineage>
</organism>
<feature type="domain" description="HTH rpiR-type" evidence="1">
    <location>
        <begin position="5"/>
        <end position="81"/>
    </location>
</feature>
<reference evidence="2 3" key="1">
    <citation type="submission" date="2017-12" db="EMBL/GenBank/DDBJ databases">
        <title>Complete genome sequence of Spiroplasma floricola 23-6 (ATCC 29989).</title>
        <authorList>
            <person name="Tsai Y.-M."/>
            <person name="Wu P.-S."/>
            <person name="Lo W.-S."/>
            <person name="Kuo C.-H."/>
        </authorList>
    </citation>
    <scope>NUCLEOTIDE SEQUENCE [LARGE SCALE GENOMIC DNA]</scope>
    <source>
        <strain evidence="2 3">23-6</strain>
    </source>
</reference>
<keyword evidence="3" id="KW-1185">Reference proteome</keyword>
<evidence type="ECO:0000313" key="2">
    <source>
        <dbReference type="EMBL" id="AUB31562.1"/>
    </source>
</evidence>
<evidence type="ECO:0000259" key="1">
    <source>
        <dbReference type="PROSITE" id="PS51071"/>
    </source>
</evidence>
<name>A0A2K8SDQ5_9MOLU</name>
<dbReference type="Gene3D" id="3.40.50.10490">
    <property type="entry name" value="Glucose-6-phosphate isomerase like protein, domain 1"/>
    <property type="match status" value="1"/>
</dbReference>
<dbReference type="PROSITE" id="PS51071">
    <property type="entry name" value="HTH_RPIR"/>
    <property type="match status" value="1"/>
</dbReference>
<evidence type="ECO:0000313" key="3">
    <source>
        <dbReference type="Proteomes" id="UP000231823"/>
    </source>
</evidence>
<dbReference type="SUPFAM" id="SSF53697">
    <property type="entry name" value="SIS domain"/>
    <property type="match status" value="1"/>
</dbReference>
<dbReference type="Proteomes" id="UP000231823">
    <property type="component" value="Chromosome"/>
</dbReference>
<gene>
    <name evidence="2" type="ORF">SFLOR_v1c05100</name>
</gene>
<proteinExistence type="predicted"/>
<dbReference type="GO" id="GO:0003677">
    <property type="term" value="F:DNA binding"/>
    <property type="evidence" value="ECO:0007669"/>
    <property type="project" value="InterPro"/>
</dbReference>
<dbReference type="PANTHER" id="PTHR30514">
    <property type="entry name" value="GLUCOKINASE"/>
    <property type="match status" value="1"/>
</dbReference>
<dbReference type="Gene3D" id="1.10.10.10">
    <property type="entry name" value="Winged helix-like DNA-binding domain superfamily/Winged helix DNA-binding domain"/>
    <property type="match status" value="1"/>
</dbReference>
<dbReference type="InterPro" id="IPR001347">
    <property type="entry name" value="SIS_dom"/>
</dbReference>
<dbReference type="InterPro" id="IPR047640">
    <property type="entry name" value="RpiR-like"/>
</dbReference>
<dbReference type="SUPFAM" id="SSF46689">
    <property type="entry name" value="Homeodomain-like"/>
    <property type="match status" value="1"/>
</dbReference>
<dbReference type="PANTHER" id="PTHR30514:SF10">
    <property type="entry name" value="MURR_RPIR FAMILY TRANSCRIPTIONAL REGULATOR"/>
    <property type="match status" value="1"/>
</dbReference>
<dbReference type="InterPro" id="IPR009057">
    <property type="entry name" value="Homeodomain-like_sf"/>
</dbReference>
<dbReference type="InterPro" id="IPR046348">
    <property type="entry name" value="SIS_dom_sf"/>
</dbReference>
<dbReference type="AlphaFoldDB" id="A0A2K8SDQ5"/>
<accession>A0A2K8SDQ5</accession>
<dbReference type="Pfam" id="PF01418">
    <property type="entry name" value="HTH_6"/>
    <property type="match status" value="1"/>
</dbReference>
<protein>
    <submittedName>
        <fullName evidence="2">GntR family transcriptional regulator</fullName>
    </submittedName>
</protein>
<dbReference type="KEGG" id="sfz:SFLOR_v1c05100"/>
<dbReference type="GO" id="GO:0097367">
    <property type="term" value="F:carbohydrate derivative binding"/>
    <property type="evidence" value="ECO:0007669"/>
    <property type="project" value="InterPro"/>
</dbReference>
<dbReference type="RefSeq" id="WP_100916548.1">
    <property type="nucleotide sequence ID" value="NZ_CP025057.1"/>
</dbReference>
<dbReference type="GO" id="GO:1901135">
    <property type="term" value="P:carbohydrate derivative metabolic process"/>
    <property type="evidence" value="ECO:0007669"/>
    <property type="project" value="InterPro"/>
</dbReference>
<dbReference type="InterPro" id="IPR036388">
    <property type="entry name" value="WH-like_DNA-bd_sf"/>
</dbReference>
<dbReference type="OrthoDB" id="1648815at2"/>
<dbReference type="Pfam" id="PF01380">
    <property type="entry name" value="SIS"/>
    <property type="match status" value="1"/>
</dbReference>
<sequence>MDELKIYNTLREIAFKNNVDINSHIANWILKNTEKIKNINLETIAKKTNTSKPSIIRFCNKLGLSGYSELKYQLSKFKKSSLSLNEQFNFQKELIKENNHYLKYLEIKNNSSNLTLEKYILKENEIKKFLKKLEKAKTIYVFGMNLAYNISRNFVQRIRWLNKTVIQERDLNSIESYVEQIDQNDIVIILSLSGSSKHLIDIVKKLESKTFMFGILGEKGEINKYCDLFIDLPNLEENIWDSFSIRGQCLIQILDYLYLDFTNYLLVKVQSDLL</sequence>
<dbReference type="EMBL" id="CP025057">
    <property type="protein sequence ID" value="AUB31562.1"/>
    <property type="molecule type" value="Genomic_DNA"/>
</dbReference>
<dbReference type="GO" id="GO:0003700">
    <property type="term" value="F:DNA-binding transcription factor activity"/>
    <property type="evidence" value="ECO:0007669"/>
    <property type="project" value="InterPro"/>
</dbReference>